<dbReference type="AlphaFoldDB" id="A0A0C3SE86"/>
<organism evidence="2 3">
    <name type="scientific">Phlebiopsis gigantea (strain 11061_1 CR5-6)</name>
    <name type="common">White-rot fungus</name>
    <name type="synonym">Peniophora gigantea</name>
    <dbReference type="NCBI Taxonomy" id="745531"/>
    <lineage>
        <taxon>Eukaryota</taxon>
        <taxon>Fungi</taxon>
        <taxon>Dikarya</taxon>
        <taxon>Basidiomycota</taxon>
        <taxon>Agaricomycotina</taxon>
        <taxon>Agaricomycetes</taxon>
        <taxon>Polyporales</taxon>
        <taxon>Phanerochaetaceae</taxon>
        <taxon>Phlebiopsis</taxon>
    </lineage>
</organism>
<dbReference type="HOGENOM" id="CLU_1318182_0_0_1"/>
<dbReference type="Proteomes" id="UP000053257">
    <property type="component" value="Unassembled WGS sequence"/>
</dbReference>
<evidence type="ECO:0000313" key="3">
    <source>
        <dbReference type="Proteomes" id="UP000053257"/>
    </source>
</evidence>
<name>A0A0C3SE86_PHLG1</name>
<feature type="non-terminal residue" evidence="2">
    <location>
        <position position="1"/>
    </location>
</feature>
<keyword evidence="3" id="KW-1185">Reference proteome</keyword>
<protein>
    <submittedName>
        <fullName evidence="2">Uncharacterized protein</fullName>
    </submittedName>
</protein>
<dbReference type="OrthoDB" id="2537650at2759"/>
<reference evidence="2 3" key="1">
    <citation type="journal article" date="2014" name="PLoS Genet.">
        <title>Analysis of the Phlebiopsis gigantea genome, transcriptome and secretome provides insight into its pioneer colonization strategies of wood.</title>
        <authorList>
            <person name="Hori C."/>
            <person name="Ishida T."/>
            <person name="Igarashi K."/>
            <person name="Samejima M."/>
            <person name="Suzuki H."/>
            <person name="Master E."/>
            <person name="Ferreira P."/>
            <person name="Ruiz-Duenas F.J."/>
            <person name="Held B."/>
            <person name="Canessa P."/>
            <person name="Larrondo L.F."/>
            <person name="Schmoll M."/>
            <person name="Druzhinina I.S."/>
            <person name="Kubicek C.P."/>
            <person name="Gaskell J.A."/>
            <person name="Kersten P."/>
            <person name="St John F."/>
            <person name="Glasner J."/>
            <person name="Sabat G."/>
            <person name="Splinter BonDurant S."/>
            <person name="Syed K."/>
            <person name="Yadav J."/>
            <person name="Mgbeahuruike A.C."/>
            <person name="Kovalchuk A."/>
            <person name="Asiegbu F.O."/>
            <person name="Lackner G."/>
            <person name="Hoffmeister D."/>
            <person name="Rencoret J."/>
            <person name="Gutierrez A."/>
            <person name="Sun H."/>
            <person name="Lindquist E."/>
            <person name="Barry K."/>
            <person name="Riley R."/>
            <person name="Grigoriev I.V."/>
            <person name="Henrissat B."/>
            <person name="Kues U."/>
            <person name="Berka R.M."/>
            <person name="Martinez A.T."/>
            <person name="Covert S.F."/>
            <person name="Blanchette R.A."/>
            <person name="Cullen D."/>
        </authorList>
    </citation>
    <scope>NUCLEOTIDE SEQUENCE [LARGE SCALE GENOMIC DNA]</scope>
    <source>
        <strain evidence="2 3">11061_1 CR5-6</strain>
    </source>
</reference>
<feature type="region of interest" description="Disordered" evidence="1">
    <location>
        <begin position="65"/>
        <end position="99"/>
    </location>
</feature>
<evidence type="ECO:0000256" key="1">
    <source>
        <dbReference type="SAM" id="MobiDB-lite"/>
    </source>
</evidence>
<accession>A0A0C3SE86</accession>
<proteinExistence type="predicted"/>
<gene>
    <name evidence="2" type="ORF">PHLGIDRAFT_113609</name>
</gene>
<sequence length="209" mass="22495">PVYDPSTGTLAFVLPPGTPPPPPPPCADEGGFAQSKDELWARLGRIRGLQSEIAGMHVQMEGIGAGDALKKAQHARTPTEPAHEDDWPDLAQEEEEKRRERDLDFAHLAQAFQGRRAAIESIMDKLDELSTSLTAFHALPTPTMEFVTSRNNTKDSVAALFNSPSPTFTAGPGSPQSFGSTHVNPAQLHTALHKLHIPRTGSPDPSPVS</sequence>
<dbReference type="EMBL" id="KN840439">
    <property type="protein sequence ID" value="KIP12527.1"/>
    <property type="molecule type" value="Genomic_DNA"/>
</dbReference>
<evidence type="ECO:0000313" key="2">
    <source>
        <dbReference type="EMBL" id="KIP12527.1"/>
    </source>
</evidence>